<sequence length="159" mass="17868">MKIILAITFFTIATSSLAGEQEEMNKWYMAKSGDYTIRDSINDGIFASLSKTVSGGLNIYIQRYEPEKCKESEQTTHSHEPLNINGTLVKYGQACSGQWRTFFPITSAGTDYVISEFKRKKIVEVTTYDNSFKLLFSANGFVEAFNSTNSKRVAEKNAI</sequence>
<evidence type="ECO:0008006" key="4">
    <source>
        <dbReference type="Google" id="ProtNLM"/>
    </source>
</evidence>
<proteinExistence type="predicted"/>
<gene>
    <name evidence="2" type="ORF">E4186_13290</name>
</gene>
<reference evidence="2 3" key="1">
    <citation type="submission" date="2019-03" db="EMBL/GenBank/DDBJ databases">
        <title>Novel transposon Tn6433 accelerates the dissemination of tet(E) in Aeromonas from aerobic biofilm under oxytetracycline stress.</title>
        <authorList>
            <person name="Shi Y."/>
            <person name="Tian Z."/>
            <person name="Zhang Y."/>
            <person name="Zhang H."/>
            <person name="Yang M."/>
        </authorList>
    </citation>
    <scope>NUCLEOTIDE SEQUENCE [LARGE SCALE GENOMIC DNA]</scope>
    <source>
        <strain evidence="2 3">T5-8</strain>
    </source>
</reference>
<evidence type="ECO:0000256" key="1">
    <source>
        <dbReference type="SAM" id="SignalP"/>
    </source>
</evidence>
<dbReference type="EMBL" id="CP038444">
    <property type="protein sequence ID" value="QJT31047.1"/>
    <property type="molecule type" value="Genomic_DNA"/>
</dbReference>
<evidence type="ECO:0000313" key="3">
    <source>
        <dbReference type="Proteomes" id="UP000502006"/>
    </source>
</evidence>
<dbReference type="AlphaFoldDB" id="A0AAE7AID0"/>
<dbReference type="RefSeq" id="WP_171268994.1">
    <property type="nucleotide sequence ID" value="NZ_CP038444.1"/>
</dbReference>
<name>A0AAE7AID0_AERME</name>
<dbReference type="Proteomes" id="UP000502006">
    <property type="component" value="Chromosome"/>
</dbReference>
<accession>A0AAE7AID0</accession>
<evidence type="ECO:0000313" key="2">
    <source>
        <dbReference type="EMBL" id="QJT31047.1"/>
    </source>
</evidence>
<feature type="chain" id="PRO_5042200515" description="Lipocalin-like domain-containing protein" evidence="1">
    <location>
        <begin position="19"/>
        <end position="159"/>
    </location>
</feature>
<protein>
    <recommendedName>
        <fullName evidence="4">Lipocalin-like domain-containing protein</fullName>
    </recommendedName>
</protein>
<organism evidence="2 3">
    <name type="scientific">Aeromonas media</name>
    <dbReference type="NCBI Taxonomy" id="651"/>
    <lineage>
        <taxon>Bacteria</taxon>
        <taxon>Pseudomonadati</taxon>
        <taxon>Pseudomonadota</taxon>
        <taxon>Gammaproteobacteria</taxon>
        <taxon>Aeromonadales</taxon>
        <taxon>Aeromonadaceae</taxon>
        <taxon>Aeromonas</taxon>
    </lineage>
</organism>
<feature type="signal peptide" evidence="1">
    <location>
        <begin position="1"/>
        <end position="18"/>
    </location>
</feature>
<keyword evidence="1" id="KW-0732">Signal</keyword>